<comment type="similarity">
    <text evidence="8">Belongs to the P-Pant transferase superfamily. AcpS family.</text>
</comment>
<name>A0A2D3PT68_9FUSO</name>
<dbReference type="InterPro" id="IPR004568">
    <property type="entry name" value="Ppantetheine-prot_Trfase_dom"/>
</dbReference>
<keyword evidence="2 8" id="KW-0808">Transferase</keyword>
<comment type="subcellular location">
    <subcellularLocation>
        <location evidence="8">Cytoplasm</location>
    </subcellularLocation>
</comment>
<dbReference type="Gene3D" id="3.90.470.20">
    <property type="entry name" value="4'-phosphopantetheinyl transferase domain"/>
    <property type="match status" value="1"/>
</dbReference>
<sequence>MIVGIGNDIIEIERIEKAISKEGFKAKVFTQREIENIVKRGNRTETYAGIFSAKEAISKAIGTGVREFSLTDLEILNDDLGKPYVIVSDKLNKIIQSKKENYQIEIAISHSKKYATAMAIII</sequence>
<evidence type="ECO:0000256" key="7">
    <source>
        <dbReference type="ARBA" id="ARBA00023160"/>
    </source>
</evidence>
<evidence type="ECO:0000256" key="1">
    <source>
        <dbReference type="ARBA" id="ARBA00022516"/>
    </source>
</evidence>
<protein>
    <recommendedName>
        <fullName evidence="8">Holo-[acyl-carrier-protein] synthase</fullName>
        <shortName evidence="8">Holo-ACP synthase</shortName>
        <ecNumber evidence="8">2.7.8.7</ecNumber>
    </recommendedName>
    <alternativeName>
        <fullName evidence="8">4'-phosphopantetheinyl transferase AcpS</fullName>
    </alternativeName>
</protein>
<comment type="catalytic activity">
    <reaction evidence="8">
        <text>apo-[ACP] + CoA = holo-[ACP] + adenosine 3',5'-bisphosphate + H(+)</text>
        <dbReference type="Rhea" id="RHEA:12068"/>
        <dbReference type="Rhea" id="RHEA-COMP:9685"/>
        <dbReference type="Rhea" id="RHEA-COMP:9690"/>
        <dbReference type="ChEBI" id="CHEBI:15378"/>
        <dbReference type="ChEBI" id="CHEBI:29999"/>
        <dbReference type="ChEBI" id="CHEBI:57287"/>
        <dbReference type="ChEBI" id="CHEBI:58343"/>
        <dbReference type="ChEBI" id="CHEBI:64479"/>
        <dbReference type="EC" id="2.7.8.7"/>
    </reaction>
</comment>
<dbReference type="EMBL" id="CP024704">
    <property type="protein sequence ID" value="ATV70851.1"/>
    <property type="molecule type" value="Genomic_DNA"/>
</dbReference>
<dbReference type="AlphaFoldDB" id="A0A2D3PT68"/>
<organism evidence="10 11">
    <name type="scientific">Fusobacterium pseudoperiodonticum</name>
    <dbReference type="NCBI Taxonomy" id="2663009"/>
    <lineage>
        <taxon>Bacteria</taxon>
        <taxon>Fusobacteriati</taxon>
        <taxon>Fusobacteriota</taxon>
        <taxon>Fusobacteriia</taxon>
        <taxon>Fusobacteriales</taxon>
        <taxon>Fusobacteriaceae</taxon>
        <taxon>Fusobacterium</taxon>
    </lineage>
</organism>
<dbReference type="InterPro" id="IPR008278">
    <property type="entry name" value="4-PPantetheinyl_Trfase_dom"/>
</dbReference>
<evidence type="ECO:0000313" key="10">
    <source>
        <dbReference type="EMBL" id="ATV70851.1"/>
    </source>
</evidence>
<keyword evidence="5 8" id="KW-0460">Magnesium</keyword>
<keyword evidence="6 8" id="KW-0443">Lipid metabolism</keyword>
<keyword evidence="7 8" id="KW-0275">Fatty acid biosynthesis</keyword>
<keyword evidence="8" id="KW-0963">Cytoplasm</keyword>
<keyword evidence="3 8" id="KW-0479">Metal-binding</keyword>
<gene>
    <name evidence="8 10" type="primary">acpS</name>
    <name evidence="10" type="ORF">CTM98_09460</name>
</gene>
<dbReference type="HAMAP" id="MF_00101">
    <property type="entry name" value="AcpS"/>
    <property type="match status" value="1"/>
</dbReference>
<dbReference type="NCBIfam" id="TIGR00516">
    <property type="entry name" value="acpS"/>
    <property type="match status" value="1"/>
</dbReference>
<feature type="binding site" evidence="8">
    <location>
        <position position="8"/>
    </location>
    <ligand>
        <name>Mg(2+)</name>
        <dbReference type="ChEBI" id="CHEBI:18420"/>
    </ligand>
</feature>
<dbReference type="SUPFAM" id="SSF56214">
    <property type="entry name" value="4'-phosphopantetheinyl transferase"/>
    <property type="match status" value="1"/>
</dbReference>
<dbReference type="GO" id="GO:0006633">
    <property type="term" value="P:fatty acid biosynthetic process"/>
    <property type="evidence" value="ECO:0007669"/>
    <property type="project" value="UniProtKB-UniRule"/>
</dbReference>
<dbReference type="EC" id="2.7.8.7" evidence="8"/>
<evidence type="ECO:0000256" key="2">
    <source>
        <dbReference type="ARBA" id="ARBA00022679"/>
    </source>
</evidence>
<evidence type="ECO:0000256" key="4">
    <source>
        <dbReference type="ARBA" id="ARBA00022832"/>
    </source>
</evidence>
<evidence type="ECO:0000256" key="3">
    <source>
        <dbReference type="ARBA" id="ARBA00022723"/>
    </source>
</evidence>
<feature type="domain" description="4'-phosphopantetheinyl transferase" evidence="9">
    <location>
        <begin position="4"/>
        <end position="106"/>
    </location>
</feature>
<evidence type="ECO:0000256" key="5">
    <source>
        <dbReference type="ARBA" id="ARBA00022842"/>
    </source>
</evidence>
<dbReference type="RefSeq" id="WP_100026812.1">
    <property type="nucleotide sequence ID" value="NZ_CP024704.1"/>
</dbReference>
<evidence type="ECO:0000256" key="8">
    <source>
        <dbReference type="HAMAP-Rule" id="MF_00101"/>
    </source>
</evidence>
<accession>A0A2D3PT68</accession>
<dbReference type="NCBIfam" id="TIGR00556">
    <property type="entry name" value="pantethn_trn"/>
    <property type="match status" value="1"/>
</dbReference>
<dbReference type="GO" id="GO:0008897">
    <property type="term" value="F:holo-[acyl-carrier-protein] synthase activity"/>
    <property type="evidence" value="ECO:0007669"/>
    <property type="project" value="UniProtKB-UniRule"/>
</dbReference>
<evidence type="ECO:0000256" key="6">
    <source>
        <dbReference type="ARBA" id="ARBA00023098"/>
    </source>
</evidence>
<evidence type="ECO:0000313" key="11">
    <source>
        <dbReference type="Proteomes" id="UP000230781"/>
    </source>
</evidence>
<proteinExistence type="inferred from homology"/>
<comment type="function">
    <text evidence="8">Transfers the 4'-phosphopantetheine moiety from coenzyme A to a Ser of acyl-carrier-protein.</text>
</comment>
<keyword evidence="4 8" id="KW-0276">Fatty acid metabolism</keyword>
<comment type="cofactor">
    <cofactor evidence="8">
        <name>Mg(2+)</name>
        <dbReference type="ChEBI" id="CHEBI:18420"/>
    </cofactor>
</comment>
<dbReference type="InterPro" id="IPR037143">
    <property type="entry name" value="4-PPantetheinyl_Trfase_dom_sf"/>
</dbReference>
<dbReference type="Pfam" id="PF01648">
    <property type="entry name" value="ACPS"/>
    <property type="match status" value="1"/>
</dbReference>
<keyword evidence="1 8" id="KW-0444">Lipid biosynthesis</keyword>
<reference evidence="10 11" key="1">
    <citation type="submission" date="2017-11" db="EMBL/GenBank/DDBJ databases">
        <title>Genome sequencing of Fusobacterium periodonticum KCOM 2555.</title>
        <authorList>
            <person name="Kook J.-K."/>
            <person name="Park S.-N."/>
            <person name="Lim Y.K."/>
        </authorList>
    </citation>
    <scope>NUCLEOTIDE SEQUENCE [LARGE SCALE GENOMIC DNA]</scope>
    <source>
        <strain evidence="10 11">KCOM 2555</strain>
    </source>
</reference>
<evidence type="ECO:0000259" key="9">
    <source>
        <dbReference type="Pfam" id="PF01648"/>
    </source>
</evidence>
<dbReference type="GO" id="GO:0005737">
    <property type="term" value="C:cytoplasm"/>
    <property type="evidence" value="ECO:0007669"/>
    <property type="project" value="UniProtKB-SubCell"/>
</dbReference>
<dbReference type="GO" id="GO:0000287">
    <property type="term" value="F:magnesium ion binding"/>
    <property type="evidence" value="ECO:0007669"/>
    <property type="project" value="UniProtKB-UniRule"/>
</dbReference>
<dbReference type="Proteomes" id="UP000230781">
    <property type="component" value="Chromosome"/>
</dbReference>
<dbReference type="InterPro" id="IPR002582">
    <property type="entry name" value="ACPS"/>
</dbReference>
<feature type="binding site" evidence="8">
    <location>
        <position position="55"/>
    </location>
    <ligand>
        <name>Mg(2+)</name>
        <dbReference type="ChEBI" id="CHEBI:18420"/>
    </ligand>
</feature>